<keyword evidence="4" id="KW-1185">Reference proteome</keyword>
<dbReference type="Proteomes" id="UP000264820">
    <property type="component" value="Unplaced"/>
</dbReference>
<dbReference type="InterPro" id="IPR022894">
    <property type="entry name" value="Oligoribonuclease"/>
</dbReference>
<protein>
    <submittedName>
        <fullName evidence="3">Zgc:109744</fullName>
    </submittedName>
</protein>
<accession>A0A3Q2YMC9</accession>
<dbReference type="AlphaFoldDB" id="A0A3Q2YMC9"/>
<evidence type="ECO:0000313" key="4">
    <source>
        <dbReference type="Proteomes" id="UP000264820"/>
    </source>
</evidence>
<feature type="region of interest" description="Disordered" evidence="2">
    <location>
        <begin position="234"/>
        <end position="255"/>
    </location>
</feature>
<evidence type="ECO:0000256" key="1">
    <source>
        <dbReference type="ARBA" id="ARBA00022722"/>
    </source>
</evidence>
<feature type="region of interest" description="Disordered" evidence="2">
    <location>
        <begin position="663"/>
        <end position="708"/>
    </location>
</feature>
<dbReference type="GeneTree" id="ENSGT00400000024940"/>
<dbReference type="OMA" id="QKFLDWS"/>
<evidence type="ECO:0000313" key="3">
    <source>
        <dbReference type="Ensembl" id="ENSHCOP00000019694.1"/>
    </source>
</evidence>
<keyword evidence="1" id="KW-0540">Nuclease</keyword>
<evidence type="ECO:0000256" key="2">
    <source>
        <dbReference type="SAM" id="MobiDB-lite"/>
    </source>
</evidence>
<proteinExistence type="predicted"/>
<organism evidence="3 4">
    <name type="scientific">Hippocampus comes</name>
    <name type="common">Tiger tail seahorse</name>
    <dbReference type="NCBI Taxonomy" id="109280"/>
    <lineage>
        <taxon>Eukaryota</taxon>
        <taxon>Metazoa</taxon>
        <taxon>Chordata</taxon>
        <taxon>Craniata</taxon>
        <taxon>Vertebrata</taxon>
        <taxon>Euteleostomi</taxon>
        <taxon>Actinopterygii</taxon>
        <taxon>Neopterygii</taxon>
        <taxon>Teleostei</taxon>
        <taxon>Neoteleostei</taxon>
        <taxon>Acanthomorphata</taxon>
        <taxon>Syngnathiaria</taxon>
        <taxon>Syngnathiformes</taxon>
        <taxon>Syngnathoidei</taxon>
        <taxon>Syngnathidae</taxon>
        <taxon>Hippocampus</taxon>
    </lineage>
</organism>
<dbReference type="PANTHER" id="PTHR11046">
    <property type="entry name" value="OLIGORIBONUCLEASE, MITOCHONDRIAL"/>
    <property type="match status" value="1"/>
</dbReference>
<keyword evidence="1" id="KW-0378">Hydrolase</keyword>
<dbReference type="GO" id="GO:0000175">
    <property type="term" value="F:3'-5'-RNA exonuclease activity"/>
    <property type="evidence" value="ECO:0007669"/>
    <property type="project" value="InterPro"/>
</dbReference>
<sequence>AALINDYDSPYKATKTLTTVYRDDYYWKLVADFVGPQTGEGLDLDRELCKNRLLIQSGLMREDNNFPWISVIDWLKRIFPVYHSADFRCLIERGIATTLSLAGEARQTFLDSYVNFNFVGPICDSIGVERDHLLKMKDFSDRAQSIEVTNGLILELNNFVTRERVSPINLVTWLRNFNPEYCKDGKIQKAYKVLKVQIKKLKMCHHNSQTRSHRRNFVMENLLQSPFELVNSRDYHKTSAKKRTQSSPGEKMMIKEEQDRYEISPSRESENSSVCVSVSSGSENAGCMPDVAAVKKEVILPSLLDVAMLSVQKLSSIHHGQTKKCRRISWDLLRNQYALTCKEHPTMVEFEKILHSVGEQVSLAPPVVFLHHNANFLVDVHDMVEQQIMAFESEITQSRGDKLGRDGNPLFKNVVGFTESATSRFIHMATDMLTPGKGALLSYKKHWLAFCKEKKNPSRLVRRQSTLFSSYFEAAAGLIHHHNEVAPFFSDMLALNDDECPNVLLESVVADASDSVIQSIVCVLAIIYCKVVGPYWQLLKSTGEYSLFSQYLLCLYQKFLEWSKDPSTLMVPEKVTNVFLQFALQDKLYNGVYQYCDDLHTNRDLIRVCLKRMIKVIAGVAEEHLNYFLPGGRYAKVPSSDLNMKLLNCKFAVLMADYPYSTPPGQKDKKCPTDSDSSEDLSSSDVEDHIDGQTPNAASGAHWVKGRGRQKMVKRPAIKAVISECMDLDYITATVDRNGGPCRTQQDVDKLLLRLADSDRQTKCEAIRCEIAFQKMVLHNTDPILNSNFRTTTDMTIKLKLSLPRLKPGYSIVLAPRKTAVRKCVRPSMESSHPKPEVNQQV</sequence>
<dbReference type="PANTHER" id="PTHR11046:SF15">
    <property type="entry name" value="RIBOFLAVIN TRANSPORTER 1 ISOFORM X1"/>
    <property type="match status" value="1"/>
</dbReference>
<name>A0A3Q2YMC9_HIPCM</name>
<reference evidence="3" key="1">
    <citation type="submission" date="2025-08" db="UniProtKB">
        <authorList>
            <consortium name="Ensembl"/>
        </authorList>
    </citation>
    <scope>IDENTIFICATION</scope>
</reference>
<reference evidence="3" key="2">
    <citation type="submission" date="2025-09" db="UniProtKB">
        <authorList>
            <consortium name="Ensembl"/>
        </authorList>
    </citation>
    <scope>IDENTIFICATION</scope>
</reference>
<dbReference type="Ensembl" id="ENSHCOT00000008095.1">
    <property type="protein sequence ID" value="ENSHCOP00000019694.1"/>
    <property type="gene ID" value="ENSHCOG00000005215.1"/>
</dbReference>